<dbReference type="InterPro" id="IPR022085">
    <property type="entry name" value="OpdG"/>
</dbReference>
<reference evidence="1 2" key="1">
    <citation type="journal article" date="2011" name="PLoS Genet.">
        <title>Genome sequencing and comparative transcriptomics of the model entomopathogenic fungi Metarhizium anisopliae and M. acridum.</title>
        <authorList>
            <person name="Gao Q."/>
            <person name="Jin K."/>
            <person name="Ying S.H."/>
            <person name="Zhang Y."/>
            <person name="Xiao G."/>
            <person name="Shang Y."/>
            <person name="Duan Z."/>
            <person name="Hu X."/>
            <person name="Xie X.Q."/>
            <person name="Zhou G."/>
            <person name="Peng G."/>
            <person name="Luo Z."/>
            <person name="Huang W."/>
            <person name="Wang B."/>
            <person name="Fang W."/>
            <person name="Wang S."/>
            <person name="Zhong Y."/>
            <person name="Ma L.J."/>
            <person name="St Leger R.J."/>
            <person name="Zhao G.P."/>
            <person name="Pei Y."/>
            <person name="Feng M.G."/>
            <person name="Xia Y."/>
            <person name="Wang C."/>
        </authorList>
    </citation>
    <scope>NUCLEOTIDE SEQUENCE [LARGE SCALE GENOMIC DNA]</scope>
    <source>
        <strain evidence="1 2">CQMa 102</strain>
    </source>
</reference>
<dbReference type="GeneID" id="19253420"/>
<dbReference type="OMA" id="GYTRERW"/>
<name>E9EGW1_METAQ</name>
<dbReference type="Pfam" id="PF12311">
    <property type="entry name" value="DUF3632"/>
    <property type="match status" value="1"/>
</dbReference>
<dbReference type="RefSeq" id="XP_007815449.1">
    <property type="nucleotide sequence ID" value="XM_007817258.1"/>
</dbReference>
<organism evidence="2">
    <name type="scientific">Metarhizium acridum (strain CQMa 102)</name>
    <dbReference type="NCBI Taxonomy" id="655827"/>
    <lineage>
        <taxon>Eukaryota</taxon>
        <taxon>Fungi</taxon>
        <taxon>Dikarya</taxon>
        <taxon>Ascomycota</taxon>
        <taxon>Pezizomycotina</taxon>
        <taxon>Sordariomycetes</taxon>
        <taxon>Hypocreomycetidae</taxon>
        <taxon>Hypocreales</taxon>
        <taxon>Clavicipitaceae</taxon>
        <taxon>Metarhizium</taxon>
    </lineage>
</organism>
<dbReference type="AlphaFoldDB" id="E9EGW1"/>
<accession>E9EGW1</accession>
<dbReference type="KEGG" id="maw:19253420"/>
<gene>
    <name evidence="1" type="ORF">MAC_09109</name>
</gene>
<dbReference type="PANTHER" id="PTHR38797">
    <property type="entry name" value="NUCLEAR PORE COMPLEX PROTEIN NUP85-RELATED"/>
    <property type="match status" value="1"/>
</dbReference>
<dbReference type="PANTHER" id="PTHR38797:SF6">
    <property type="match status" value="1"/>
</dbReference>
<dbReference type="EMBL" id="GL698602">
    <property type="protein sequence ID" value="EFY84857.1"/>
    <property type="molecule type" value="Genomic_DNA"/>
</dbReference>
<dbReference type="InterPro" id="IPR053204">
    <property type="entry name" value="Oxopyrrolidines_Biosynth-assoc"/>
</dbReference>
<evidence type="ECO:0000313" key="2">
    <source>
        <dbReference type="Proteomes" id="UP000002499"/>
    </source>
</evidence>
<keyword evidence="2" id="KW-1185">Reference proteome</keyword>
<proteinExistence type="predicted"/>
<protein>
    <submittedName>
        <fullName evidence="1">Uncharacterized protein</fullName>
    </submittedName>
</protein>
<sequence>MPPFDPNTSHPYTMPQWIISMQDYPEFKIINRLVQEPDSTVRDALEEFQRLTLSLIDARNQNLFDLHPWHTFCCLFEVAKRTDHDKQDKLVDFAIGLQRVTVTNPATGEQPRQDGQLLWTEMPALGYTAADDWHQIDVTDANTVPEALERYENFLALLARLSSAFDVDYSDFRVPEMDFSFWSMRAFKEAFEEQPPADSAVRTACMWLIYASDRLWSNIVHGRVFGRIDDDPGTVMTQDMWTGWEQGLRRVRETCALRTIGLVDRAISSMRLARRLPLVNGST</sequence>
<dbReference type="OrthoDB" id="5122791at2759"/>
<dbReference type="eggNOG" id="ENOG502S6XE">
    <property type="taxonomic scope" value="Eukaryota"/>
</dbReference>
<evidence type="ECO:0000313" key="1">
    <source>
        <dbReference type="EMBL" id="EFY84857.1"/>
    </source>
</evidence>
<dbReference type="InParanoid" id="E9EGW1"/>
<dbReference type="HOGENOM" id="CLU_035263_1_2_1"/>
<dbReference type="Proteomes" id="UP000002499">
    <property type="component" value="Unassembled WGS sequence"/>
</dbReference>
<dbReference type="STRING" id="655827.E9EGW1"/>